<name>A0A4V6XVV6_STECR</name>
<organism evidence="2 3">
    <name type="scientific">Steinernema carpocapsae</name>
    <name type="common">Entomopathogenic nematode</name>
    <dbReference type="NCBI Taxonomy" id="34508"/>
    <lineage>
        <taxon>Eukaryota</taxon>
        <taxon>Metazoa</taxon>
        <taxon>Ecdysozoa</taxon>
        <taxon>Nematoda</taxon>
        <taxon>Chromadorea</taxon>
        <taxon>Rhabditida</taxon>
        <taxon>Tylenchina</taxon>
        <taxon>Panagrolaimomorpha</taxon>
        <taxon>Strongyloidoidea</taxon>
        <taxon>Steinernematidae</taxon>
        <taxon>Steinernema</taxon>
    </lineage>
</organism>
<evidence type="ECO:0000256" key="1">
    <source>
        <dbReference type="SAM" id="MobiDB-lite"/>
    </source>
</evidence>
<sequence length="144" mass="16444">MDDQRTPQDAAKAPARLVARQHQSSQLCSTAATAEFLLLLSPLTRRGKGRRVTRGGRKDRPPTNSRKQQQERSTDKPRRVNYASGTREPQRDRLRRRHIEKRWLDEGPWWYELACALGRVSASKLPLGFQRPSVSGLGMEDVIL</sequence>
<reference evidence="2 3" key="1">
    <citation type="journal article" date="2015" name="Genome Biol.">
        <title>Comparative genomics of Steinernema reveals deeply conserved gene regulatory networks.</title>
        <authorList>
            <person name="Dillman A.R."/>
            <person name="Macchietto M."/>
            <person name="Porter C.F."/>
            <person name="Rogers A."/>
            <person name="Williams B."/>
            <person name="Antoshechkin I."/>
            <person name="Lee M.M."/>
            <person name="Goodwin Z."/>
            <person name="Lu X."/>
            <person name="Lewis E.E."/>
            <person name="Goodrich-Blair H."/>
            <person name="Stock S.P."/>
            <person name="Adams B.J."/>
            <person name="Sternberg P.W."/>
            <person name="Mortazavi A."/>
        </authorList>
    </citation>
    <scope>NUCLEOTIDE SEQUENCE [LARGE SCALE GENOMIC DNA]</scope>
    <source>
        <strain evidence="2 3">ALL</strain>
    </source>
</reference>
<dbReference type="AlphaFoldDB" id="A0A4V6XVV6"/>
<evidence type="ECO:0000313" key="3">
    <source>
        <dbReference type="Proteomes" id="UP000298663"/>
    </source>
</evidence>
<protein>
    <submittedName>
        <fullName evidence="2">Uncharacterized protein</fullName>
    </submittedName>
</protein>
<feature type="region of interest" description="Disordered" evidence="1">
    <location>
        <begin position="1"/>
        <end position="25"/>
    </location>
</feature>
<comment type="caution">
    <text evidence="2">The sequence shown here is derived from an EMBL/GenBank/DDBJ whole genome shotgun (WGS) entry which is preliminary data.</text>
</comment>
<evidence type="ECO:0000313" key="2">
    <source>
        <dbReference type="EMBL" id="TKR68565.1"/>
    </source>
</evidence>
<accession>A0A4V6XVV6</accession>
<feature type="region of interest" description="Disordered" evidence="1">
    <location>
        <begin position="47"/>
        <end position="95"/>
    </location>
</feature>
<reference evidence="2 3" key="2">
    <citation type="journal article" date="2019" name="G3 (Bethesda)">
        <title>Hybrid Assembly of the Genome of the Entomopathogenic Nematode Steinernema carpocapsae Identifies the X-Chromosome.</title>
        <authorList>
            <person name="Serra L."/>
            <person name="Macchietto M."/>
            <person name="Macias-Munoz A."/>
            <person name="McGill C.J."/>
            <person name="Rodriguez I.M."/>
            <person name="Rodriguez B."/>
            <person name="Murad R."/>
            <person name="Mortazavi A."/>
        </authorList>
    </citation>
    <scope>NUCLEOTIDE SEQUENCE [LARGE SCALE GENOMIC DNA]</scope>
    <source>
        <strain evidence="2 3">ALL</strain>
    </source>
</reference>
<dbReference type="EMBL" id="AZBU02000008">
    <property type="protein sequence ID" value="TKR68565.1"/>
    <property type="molecule type" value="Genomic_DNA"/>
</dbReference>
<feature type="compositionally biased region" description="Basic and acidic residues" evidence="1">
    <location>
        <begin position="68"/>
        <end position="78"/>
    </location>
</feature>
<keyword evidence="3" id="KW-1185">Reference proteome</keyword>
<gene>
    <name evidence="2" type="ORF">L596_024529</name>
</gene>
<dbReference type="Proteomes" id="UP000298663">
    <property type="component" value="Unassembled WGS sequence"/>
</dbReference>
<proteinExistence type="predicted"/>